<gene>
    <name evidence="2" type="ORF">C8N46_106304</name>
</gene>
<evidence type="ECO:0000313" key="3">
    <source>
        <dbReference type="Proteomes" id="UP000244090"/>
    </source>
</evidence>
<dbReference type="AlphaFoldDB" id="A0A2T6BX58"/>
<feature type="transmembrane region" description="Helical" evidence="1">
    <location>
        <begin position="120"/>
        <end position="142"/>
    </location>
</feature>
<dbReference type="EMBL" id="QBKT01000006">
    <property type="protein sequence ID" value="PTX60658.1"/>
    <property type="molecule type" value="Genomic_DNA"/>
</dbReference>
<keyword evidence="1" id="KW-0472">Membrane</keyword>
<reference evidence="2 3" key="1">
    <citation type="submission" date="2018-04" db="EMBL/GenBank/DDBJ databases">
        <title>Genomic Encyclopedia of Archaeal and Bacterial Type Strains, Phase II (KMG-II): from individual species to whole genera.</title>
        <authorList>
            <person name="Goeker M."/>
        </authorList>
    </citation>
    <scope>NUCLEOTIDE SEQUENCE [LARGE SCALE GENOMIC DNA]</scope>
    <source>
        <strain evidence="2 3">DSM 25731</strain>
    </source>
</reference>
<dbReference type="RefSeq" id="WP_108115580.1">
    <property type="nucleotide sequence ID" value="NZ_QBKT01000006.1"/>
</dbReference>
<dbReference type="Proteomes" id="UP000244090">
    <property type="component" value="Unassembled WGS sequence"/>
</dbReference>
<comment type="caution">
    <text evidence="2">The sequence shown here is derived from an EMBL/GenBank/DDBJ whole genome shotgun (WGS) entry which is preliminary data.</text>
</comment>
<protein>
    <submittedName>
        <fullName evidence="2">Uncharacterized protein DUF1761</fullName>
    </submittedName>
</protein>
<keyword evidence="1" id="KW-0812">Transmembrane</keyword>
<feature type="transmembrane region" description="Helical" evidence="1">
    <location>
        <begin position="6"/>
        <end position="28"/>
    </location>
</feature>
<keyword evidence="3" id="KW-1185">Reference proteome</keyword>
<dbReference type="Pfam" id="PF08570">
    <property type="entry name" value="DUF1761"/>
    <property type="match status" value="1"/>
</dbReference>
<dbReference type="OrthoDB" id="333057at2"/>
<evidence type="ECO:0000313" key="2">
    <source>
        <dbReference type="EMBL" id="PTX60658.1"/>
    </source>
</evidence>
<feature type="transmembrane region" description="Helical" evidence="1">
    <location>
        <begin position="49"/>
        <end position="71"/>
    </location>
</feature>
<sequence length="143" mass="15622">MENVNWIALAVAALSTLVIGFIWYGPLFGKAWMKETGITEAQAQKGMPLRFGLSVVLAFVAVFFIYMVSVVTGGEPGDPHGQEKYLTFGHGAIHGIFVALFIAMPVLATNALFEQKSFKYILINVGYWVVTFAIMGGIVNAWT</sequence>
<feature type="transmembrane region" description="Helical" evidence="1">
    <location>
        <begin position="91"/>
        <end position="113"/>
    </location>
</feature>
<accession>A0A2T6BX58</accession>
<organism evidence="2 3">
    <name type="scientific">Kordia periserrulae</name>
    <dbReference type="NCBI Taxonomy" id="701523"/>
    <lineage>
        <taxon>Bacteria</taxon>
        <taxon>Pseudomonadati</taxon>
        <taxon>Bacteroidota</taxon>
        <taxon>Flavobacteriia</taxon>
        <taxon>Flavobacteriales</taxon>
        <taxon>Flavobacteriaceae</taxon>
        <taxon>Kordia</taxon>
    </lineage>
</organism>
<name>A0A2T6BX58_9FLAO</name>
<proteinExistence type="predicted"/>
<keyword evidence="1" id="KW-1133">Transmembrane helix</keyword>
<dbReference type="InterPro" id="IPR013879">
    <property type="entry name" value="DUF1761"/>
</dbReference>
<evidence type="ECO:0000256" key="1">
    <source>
        <dbReference type="SAM" id="Phobius"/>
    </source>
</evidence>